<name>A0A0V0Y9U1_TRIPS</name>
<sequence>MTLANFALALKVHIGDRVKGNNSGIALVNAVQSSPRGWSIETLDQNRRLITNNAKASIPSGDAFKSTHIAGQESISFVEPRPRQRPRFSLVQFSSVQLATTIDSLFFLISTLMQVEKNNPFDHSSDK</sequence>
<dbReference type="AlphaFoldDB" id="A0A0V0Y9U1"/>
<reference evidence="1 2" key="1">
    <citation type="submission" date="2015-01" db="EMBL/GenBank/DDBJ databases">
        <title>Evolution of Trichinella species and genotypes.</title>
        <authorList>
            <person name="Korhonen P.K."/>
            <person name="Edoardo P."/>
            <person name="Giuseppe L.R."/>
            <person name="Gasser R.B."/>
        </authorList>
    </citation>
    <scope>NUCLEOTIDE SEQUENCE [LARGE SCALE GENOMIC DNA]</scope>
    <source>
        <strain evidence="1">ISS141</strain>
    </source>
</reference>
<gene>
    <name evidence="1" type="ORF">T4E_10016</name>
</gene>
<accession>A0A0V0Y9U1</accession>
<dbReference type="EMBL" id="JYDU01000034">
    <property type="protein sequence ID" value="KRX97198.1"/>
    <property type="molecule type" value="Genomic_DNA"/>
</dbReference>
<organism evidence="1 2">
    <name type="scientific">Trichinella pseudospiralis</name>
    <name type="common">Parasitic roundworm</name>
    <dbReference type="NCBI Taxonomy" id="6337"/>
    <lineage>
        <taxon>Eukaryota</taxon>
        <taxon>Metazoa</taxon>
        <taxon>Ecdysozoa</taxon>
        <taxon>Nematoda</taxon>
        <taxon>Enoplea</taxon>
        <taxon>Dorylaimia</taxon>
        <taxon>Trichinellida</taxon>
        <taxon>Trichinellidae</taxon>
        <taxon>Trichinella</taxon>
    </lineage>
</organism>
<evidence type="ECO:0000313" key="1">
    <source>
        <dbReference type="EMBL" id="KRX97198.1"/>
    </source>
</evidence>
<comment type="caution">
    <text evidence="1">The sequence shown here is derived from an EMBL/GenBank/DDBJ whole genome shotgun (WGS) entry which is preliminary data.</text>
</comment>
<evidence type="ECO:0000313" key="2">
    <source>
        <dbReference type="Proteomes" id="UP000054815"/>
    </source>
</evidence>
<protein>
    <submittedName>
        <fullName evidence="1">Uncharacterized protein</fullName>
    </submittedName>
</protein>
<dbReference type="Proteomes" id="UP000054815">
    <property type="component" value="Unassembled WGS sequence"/>
</dbReference>
<proteinExistence type="predicted"/>